<evidence type="ECO:0000256" key="5">
    <source>
        <dbReference type="ARBA" id="ARBA00023316"/>
    </source>
</evidence>
<comment type="caution">
    <text evidence="9">The sequence shown here is derived from an EMBL/GenBank/DDBJ whole genome shotgun (WGS) entry which is preliminary data.</text>
</comment>
<dbReference type="GO" id="GO:0016740">
    <property type="term" value="F:transferase activity"/>
    <property type="evidence" value="ECO:0007669"/>
    <property type="project" value="UniProtKB-KW"/>
</dbReference>
<name>A0ABU8MQ46_9PSEU</name>
<organism evidence="9 10">
    <name type="scientific">Actinomycetospora aurantiaca</name>
    <dbReference type="NCBI Taxonomy" id="3129233"/>
    <lineage>
        <taxon>Bacteria</taxon>
        <taxon>Bacillati</taxon>
        <taxon>Actinomycetota</taxon>
        <taxon>Actinomycetes</taxon>
        <taxon>Pseudonocardiales</taxon>
        <taxon>Pseudonocardiaceae</taxon>
        <taxon>Actinomycetospora</taxon>
    </lineage>
</organism>
<evidence type="ECO:0000256" key="1">
    <source>
        <dbReference type="ARBA" id="ARBA00004752"/>
    </source>
</evidence>
<feature type="compositionally biased region" description="Low complexity" evidence="7">
    <location>
        <begin position="58"/>
        <end position="94"/>
    </location>
</feature>
<dbReference type="InterPro" id="IPR050979">
    <property type="entry name" value="LD-transpeptidase"/>
</dbReference>
<dbReference type="PANTHER" id="PTHR30582">
    <property type="entry name" value="L,D-TRANSPEPTIDASE"/>
    <property type="match status" value="1"/>
</dbReference>
<sequence length="209" mass="21516">MRMTRIGAAGAAVVALGTVGVTAGLGLTDASLERPAAISTPAAPLAAAPPVVPVLADVTSAPTTSPSRPATRPTTTRPATRPTTTPASRGSSSRMPCSIDGDGACVSLSAKRAWLVRDGEVVTSAPITSGRPGERTPTGTFHVTWKDADHRSGEFDEAPMPWSVFFHGGIAFHTGSLSRQSAGCIHLSDSVARQFFRTLSVGDTVVVVR</sequence>
<keyword evidence="3 6" id="KW-0133">Cell shape</keyword>
<feature type="region of interest" description="Disordered" evidence="7">
    <location>
        <begin position="58"/>
        <end position="96"/>
    </location>
</feature>
<dbReference type="Pfam" id="PF03734">
    <property type="entry name" value="YkuD"/>
    <property type="match status" value="1"/>
</dbReference>
<keyword evidence="2 9" id="KW-0808">Transferase</keyword>
<keyword evidence="10" id="KW-1185">Reference proteome</keyword>
<evidence type="ECO:0000313" key="9">
    <source>
        <dbReference type="EMBL" id="MEJ2869053.1"/>
    </source>
</evidence>
<dbReference type="PROSITE" id="PS52029">
    <property type="entry name" value="LD_TPASE"/>
    <property type="match status" value="1"/>
</dbReference>
<protein>
    <submittedName>
        <fullName evidence="9">L,D-transpeptidase</fullName>
        <ecNumber evidence="9">2.-.-.-</ecNumber>
    </submittedName>
</protein>
<feature type="domain" description="L,D-TPase catalytic" evidence="8">
    <location>
        <begin position="102"/>
        <end position="208"/>
    </location>
</feature>
<evidence type="ECO:0000313" key="10">
    <source>
        <dbReference type="Proteomes" id="UP001385809"/>
    </source>
</evidence>
<gene>
    <name evidence="9" type="ORF">WCD74_14865</name>
</gene>
<evidence type="ECO:0000256" key="2">
    <source>
        <dbReference type="ARBA" id="ARBA00022679"/>
    </source>
</evidence>
<dbReference type="Gene3D" id="2.40.440.10">
    <property type="entry name" value="L,D-transpeptidase catalytic domain-like"/>
    <property type="match status" value="1"/>
</dbReference>
<dbReference type="SUPFAM" id="SSF141523">
    <property type="entry name" value="L,D-transpeptidase catalytic domain-like"/>
    <property type="match status" value="1"/>
</dbReference>
<dbReference type="EC" id="2.-.-.-" evidence="9"/>
<feature type="active site" description="Proton donor/acceptor" evidence="6">
    <location>
        <position position="173"/>
    </location>
</feature>
<dbReference type="InterPro" id="IPR038063">
    <property type="entry name" value="Transpep_catalytic_dom"/>
</dbReference>
<feature type="active site" description="Nucleophile" evidence="6">
    <location>
        <position position="184"/>
    </location>
</feature>
<dbReference type="InterPro" id="IPR005490">
    <property type="entry name" value="LD_TPept_cat_dom"/>
</dbReference>
<evidence type="ECO:0000256" key="4">
    <source>
        <dbReference type="ARBA" id="ARBA00022984"/>
    </source>
</evidence>
<dbReference type="PANTHER" id="PTHR30582:SF33">
    <property type="entry name" value="EXPORTED PROTEIN"/>
    <property type="match status" value="1"/>
</dbReference>
<dbReference type="Proteomes" id="UP001385809">
    <property type="component" value="Unassembled WGS sequence"/>
</dbReference>
<dbReference type="EMBL" id="JBBEGN010000006">
    <property type="protein sequence ID" value="MEJ2869053.1"/>
    <property type="molecule type" value="Genomic_DNA"/>
</dbReference>
<keyword evidence="4 6" id="KW-0573">Peptidoglycan synthesis</keyword>
<evidence type="ECO:0000256" key="3">
    <source>
        <dbReference type="ARBA" id="ARBA00022960"/>
    </source>
</evidence>
<dbReference type="CDD" id="cd16913">
    <property type="entry name" value="YkuD_like"/>
    <property type="match status" value="1"/>
</dbReference>
<reference evidence="9 10" key="1">
    <citation type="submission" date="2024-03" db="EMBL/GenBank/DDBJ databases">
        <title>Actinomycetospora sp. OC33-EN08, a novel actinomycete isolated from wild orchid (Aerides multiflora).</title>
        <authorList>
            <person name="Suriyachadkun C."/>
        </authorList>
    </citation>
    <scope>NUCLEOTIDE SEQUENCE [LARGE SCALE GENOMIC DNA]</scope>
    <source>
        <strain evidence="9 10">OC33-EN08</strain>
    </source>
</reference>
<accession>A0ABU8MQ46</accession>
<comment type="pathway">
    <text evidence="1 6">Cell wall biogenesis; peptidoglycan biosynthesis.</text>
</comment>
<evidence type="ECO:0000256" key="7">
    <source>
        <dbReference type="SAM" id="MobiDB-lite"/>
    </source>
</evidence>
<dbReference type="RefSeq" id="WP_337695632.1">
    <property type="nucleotide sequence ID" value="NZ_JBBEGN010000006.1"/>
</dbReference>
<evidence type="ECO:0000256" key="6">
    <source>
        <dbReference type="PROSITE-ProRule" id="PRU01373"/>
    </source>
</evidence>
<proteinExistence type="predicted"/>
<keyword evidence="5 6" id="KW-0961">Cell wall biogenesis/degradation</keyword>
<evidence type="ECO:0000259" key="8">
    <source>
        <dbReference type="PROSITE" id="PS52029"/>
    </source>
</evidence>